<sequence length="394" mass="44292">MSDSASNKKIGGEYGEVRASINVDNLNAYLTSNTPSIQTPVDVKQFKFGQSNPTYFLTDATNTRWVLRKKPAGQLLSKTAHQVEREFRVLSALHKHNRNPSTRPELKVPVPEPIILCEDVTVVGTPFYIMEFLEGRIFTDTRMLEVSPQDRRECWLSAIHALATLATVDPISVGLSTFGPSTDYFPRQIKSLTRVSAAQATVVDVDTAKQVGNIPYYDELVNWYLNNLPNESKLGLRIVHGDYKLDNLIFHPTENRVIGILDWELSTLGSPFADFANLTQPWSIDPANLPPGVSLTLRAFKNVTEDVPIPLEDLEREYCRLLKQPYPIREMVFARSWMLFRLSIISQGIAARFARRQASSEHAYLHAQGFPLIGKLAKIVLQDAGITITSKPRL</sequence>
<dbReference type="SUPFAM" id="SSF56112">
    <property type="entry name" value="Protein kinase-like (PK-like)"/>
    <property type="match status" value="1"/>
</dbReference>
<evidence type="ECO:0000259" key="1">
    <source>
        <dbReference type="Pfam" id="PF01636"/>
    </source>
</evidence>
<dbReference type="Gene3D" id="3.90.1200.10">
    <property type="match status" value="1"/>
</dbReference>
<reference evidence="2" key="1">
    <citation type="submission" date="2020-11" db="EMBL/GenBank/DDBJ databases">
        <authorList>
            <consortium name="DOE Joint Genome Institute"/>
            <person name="Ahrendt S."/>
            <person name="Riley R."/>
            <person name="Andreopoulos W."/>
            <person name="Labutti K."/>
            <person name="Pangilinan J."/>
            <person name="Ruiz-Duenas F.J."/>
            <person name="Barrasa J.M."/>
            <person name="Sanchez-Garcia M."/>
            <person name="Camarero S."/>
            <person name="Miyauchi S."/>
            <person name="Serrano A."/>
            <person name="Linde D."/>
            <person name="Babiker R."/>
            <person name="Drula E."/>
            <person name="Ayuso-Fernandez I."/>
            <person name="Pacheco R."/>
            <person name="Padilla G."/>
            <person name="Ferreira P."/>
            <person name="Barriuso J."/>
            <person name="Kellner H."/>
            <person name="Castanera R."/>
            <person name="Alfaro M."/>
            <person name="Ramirez L."/>
            <person name="Pisabarro A.G."/>
            <person name="Kuo A."/>
            <person name="Tritt A."/>
            <person name="Lipzen A."/>
            <person name="He G."/>
            <person name="Yan M."/>
            <person name="Ng V."/>
            <person name="Cullen D."/>
            <person name="Martin F."/>
            <person name="Rosso M.-N."/>
            <person name="Henrissat B."/>
            <person name="Hibbett D."/>
            <person name="Martinez A.T."/>
            <person name="Grigoriev I.V."/>
        </authorList>
    </citation>
    <scope>NUCLEOTIDE SEQUENCE</scope>
    <source>
        <strain evidence="2">MF-IS2</strain>
    </source>
</reference>
<dbReference type="PANTHER" id="PTHR47829">
    <property type="entry name" value="HYDROLASE, PUTATIVE (AFU_ORTHOLOGUE AFUA_1G12880)-RELATED"/>
    <property type="match status" value="1"/>
</dbReference>
<dbReference type="InterPro" id="IPR052898">
    <property type="entry name" value="ACAD10-like"/>
</dbReference>
<dbReference type="PANTHER" id="PTHR47829:SF1">
    <property type="entry name" value="HAD FAMILY PHOSPHATASE"/>
    <property type="match status" value="1"/>
</dbReference>
<dbReference type="InterPro" id="IPR041726">
    <property type="entry name" value="ACAD10_11_N"/>
</dbReference>
<dbReference type="InterPro" id="IPR011009">
    <property type="entry name" value="Kinase-like_dom_sf"/>
</dbReference>
<dbReference type="CDD" id="cd05154">
    <property type="entry name" value="ACAD10_11_N-like"/>
    <property type="match status" value="1"/>
</dbReference>
<dbReference type="EMBL" id="MU151241">
    <property type="protein sequence ID" value="KAF9446512.1"/>
    <property type="molecule type" value="Genomic_DNA"/>
</dbReference>
<dbReference type="AlphaFoldDB" id="A0A9P6C0E8"/>
<protein>
    <submittedName>
        <fullName evidence="2">Kinase-like protein</fullName>
    </submittedName>
</protein>
<dbReference type="Gene3D" id="3.30.200.20">
    <property type="entry name" value="Phosphorylase Kinase, domain 1"/>
    <property type="match status" value="1"/>
</dbReference>
<evidence type="ECO:0000313" key="2">
    <source>
        <dbReference type="EMBL" id="KAF9446512.1"/>
    </source>
</evidence>
<comment type="caution">
    <text evidence="2">The sequence shown here is derived from an EMBL/GenBank/DDBJ whole genome shotgun (WGS) entry which is preliminary data.</text>
</comment>
<feature type="domain" description="Aminoglycoside phosphotransferase" evidence="1">
    <location>
        <begin position="42"/>
        <end position="284"/>
    </location>
</feature>
<proteinExistence type="predicted"/>
<keyword evidence="2" id="KW-0808">Transferase</keyword>
<dbReference type="Proteomes" id="UP000807342">
    <property type="component" value="Unassembled WGS sequence"/>
</dbReference>
<keyword evidence="2" id="KW-0418">Kinase</keyword>
<dbReference type="GO" id="GO:0016301">
    <property type="term" value="F:kinase activity"/>
    <property type="evidence" value="ECO:0007669"/>
    <property type="project" value="UniProtKB-KW"/>
</dbReference>
<dbReference type="Pfam" id="PF01636">
    <property type="entry name" value="APH"/>
    <property type="match status" value="1"/>
</dbReference>
<gene>
    <name evidence="2" type="ORF">P691DRAFT_733084</name>
</gene>
<organism evidence="2 3">
    <name type="scientific">Macrolepiota fuliginosa MF-IS2</name>
    <dbReference type="NCBI Taxonomy" id="1400762"/>
    <lineage>
        <taxon>Eukaryota</taxon>
        <taxon>Fungi</taxon>
        <taxon>Dikarya</taxon>
        <taxon>Basidiomycota</taxon>
        <taxon>Agaricomycotina</taxon>
        <taxon>Agaricomycetes</taxon>
        <taxon>Agaricomycetidae</taxon>
        <taxon>Agaricales</taxon>
        <taxon>Agaricineae</taxon>
        <taxon>Agaricaceae</taxon>
        <taxon>Macrolepiota</taxon>
    </lineage>
</organism>
<keyword evidence="3" id="KW-1185">Reference proteome</keyword>
<evidence type="ECO:0000313" key="3">
    <source>
        <dbReference type="Proteomes" id="UP000807342"/>
    </source>
</evidence>
<accession>A0A9P6C0E8</accession>
<name>A0A9P6C0E8_9AGAR</name>
<dbReference type="InterPro" id="IPR002575">
    <property type="entry name" value="Aminoglycoside_PTrfase"/>
</dbReference>
<dbReference type="OrthoDB" id="191037at2759"/>